<dbReference type="Gene3D" id="2.60.120.10">
    <property type="entry name" value="Jelly Rolls"/>
    <property type="match status" value="1"/>
</dbReference>
<keyword evidence="2" id="KW-1185">Reference proteome</keyword>
<evidence type="ECO:0000313" key="2">
    <source>
        <dbReference type="Proteomes" id="UP000053890"/>
    </source>
</evidence>
<dbReference type="PANTHER" id="PTHR36169:SF1">
    <property type="entry name" value="ACETATE KINASE EUTQ"/>
    <property type="match status" value="1"/>
</dbReference>
<dbReference type="EMBL" id="KQ474080">
    <property type="protein sequence ID" value="KPV74445.1"/>
    <property type="molecule type" value="Genomic_DNA"/>
</dbReference>
<reference evidence="1 2" key="1">
    <citation type="journal article" date="2015" name="Front. Microbiol.">
        <title>Genome sequence of the plant growth promoting endophytic yeast Rhodotorula graminis WP1.</title>
        <authorList>
            <person name="Firrincieli A."/>
            <person name="Otillar R."/>
            <person name="Salamov A."/>
            <person name="Schmutz J."/>
            <person name="Khan Z."/>
            <person name="Redman R.S."/>
            <person name="Fleck N.D."/>
            <person name="Lindquist E."/>
            <person name="Grigoriev I.V."/>
            <person name="Doty S.L."/>
        </authorList>
    </citation>
    <scope>NUCLEOTIDE SEQUENCE [LARGE SCALE GENOMIC DNA]</scope>
    <source>
        <strain evidence="1 2">WP1</strain>
    </source>
</reference>
<dbReference type="InterPro" id="IPR011051">
    <property type="entry name" value="RmlC_Cupin_sf"/>
</dbReference>
<dbReference type="CDD" id="cd02228">
    <property type="entry name" value="cupin_EutQ"/>
    <property type="match status" value="1"/>
</dbReference>
<dbReference type="AlphaFoldDB" id="A0A194S1N4"/>
<gene>
    <name evidence="1" type="ORF">RHOBADRAFT_44935</name>
</gene>
<accession>A0A194S1N4</accession>
<dbReference type="OrthoDB" id="3346152at2759"/>
<protein>
    <recommendedName>
        <fullName evidence="3">(S)-ureidoglycine aminohydrolase cupin domain-containing protein</fullName>
    </recommendedName>
</protein>
<dbReference type="InterPro" id="IPR014710">
    <property type="entry name" value="RmlC-like_jellyroll"/>
</dbReference>
<evidence type="ECO:0000313" key="1">
    <source>
        <dbReference type="EMBL" id="KPV74445.1"/>
    </source>
</evidence>
<name>A0A194S1N4_RHOGW</name>
<dbReference type="Proteomes" id="UP000053890">
    <property type="component" value="Unassembled WGS sequence"/>
</dbReference>
<proteinExistence type="predicted"/>
<dbReference type="SUPFAM" id="SSF51182">
    <property type="entry name" value="RmlC-like cupins"/>
    <property type="match status" value="1"/>
</dbReference>
<dbReference type="InterPro" id="IPR010424">
    <property type="entry name" value="EutQ"/>
</dbReference>
<organism evidence="1 2">
    <name type="scientific">Rhodotorula graminis (strain WP1)</name>
    <dbReference type="NCBI Taxonomy" id="578459"/>
    <lineage>
        <taxon>Eukaryota</taxon>
        <taxon>Fungi</taxon>
        <taxon>Dikarya</taxon>
        <taxon>Basidiomycota</taxon>
        <taxon>Pucciniomycotina</taxon>
        <taxon>Microbotryomycetes</taxon>
        <taxon>Sporidiobolales</taxon>
        <taxon>Sporidiobolaceae</taxon>
        <taxon>Rhodotorula</taxon>
    </lineage>
</organism>
<sequence>MSIGELNSPTTLSVCKNAQQLHPLSTPMGEPGKEVGQIDDVFSTHWEKEKPISCGFFTVKAGTPFTYTYGYDELKLVVEGTLILEDKVAGVRIEAHPGDTLSIPKGTPVTFSSPNFAKAFYVGQRAYRDW</sequence>
<dbReference type="PANTHER" id="PTHR36169">
    <property type="entry name" value="ETHANOLAMINE UTILIZATION PROTEIN EUTQ"/>
    <property type="match status" value="1"/>
</dbReference>
<dbReference type="GeneID" id="28974962"/>
<evidence type="ECO:0008006" key="3">
    <source>
        <dbReference type="Google" id="ProtNLM"/>
    </source>
</evidence>
<dbReference type="RefSeq" id="XP_018270494.1">
    <property type="nucleotide sequence ID" value="XM_018414514.1"/>
</dbReference>
<dbReference type="Pfam" id="PF06249">
    <property type="entry name" value="EutQ"/>
    <property type="match status" value="1"/>
</dbReference>